<evidence type="ECO:0000313" key="3">
    <source>
        <dbReference type="Proteomes" id="UP001315860"/>
    </source>
</evidence>
<keyword evidence="3" id="KW-1185">Reference proteome</keyword>
<dbReference type="EMBL" id="CP101990">
    <property type="protein sequence ID" value="UUI67615.1"/>
    <property type="molecule type" value="Genomic_DNA"/>
</dbReference>
<evidence type="ECO:0008006" key="4">
    <source>
        <dbReference type="Google" id="ProtNLM"/>
    </source>
</evidence>
<proteinExistence type="predicted"/>
<dbReference type="Proteomes" id="UP001315860">
    <property type="component" value="Chromosome"/>
</dbReference>
<protein>
    <recommendedName>
        <fullName evidence="4">Sensor domain-containing protein</fullName>
    </recommendedName>
</protein>
<name>A0ABY5KEX7_9ACTN</name>
<evidence type="ECO:0000313" key="2">
    <source>
        <dbReference type="EMBL" id="UUI67615.1"/>
    </source>
</evidence>
<feature type="chain" id="PRO_5046761471" description="Sensor domain-containing protein" evidence="1">
    <location>
        <begin position="19"/>
        <end position="194"/>
    </location>
</feature>
<feature type="signal peptide" evidence="1">
    <location>
        <begin position="1"/>
        <end position="18"/>
    </location>
</feature>
<dbReference type="PROSITE" id="PS51257">
    <property type="entry name" value="PROKAR_LIPOPROTEIN"/>
    <property type="match status" value="1"/>
</dbReference>
<gene>
    <name evidence="2" type="ORF">NP095_10405</name>
</gene>
<sequence>MMRRLAVTAVLAATLALAACGDETEPKDDEPAGLLQRSDLPEVEDVTVSDQPRVTATTCPAMTSEWNLAVSEEFRSAEYQLADGSLVQSSIQGPASGSDMIEPTFTRLAAMIDECAGTTLRNGTFERLDALTDGQLGFVATQENENGTQVTERAYARVDDQLAVSVTVVHTGDGEPAVSAADLLPTAVERASDA</sequence>
<keyword evidence="1" id="KW-0732">Signal</keyword>
<evidence type="ECO:0000256" key="1">
    <source>
        <dbReference type="SAM" id="SignalP"/>
    </source>
</evidence>
<organism evidence="2 3">
    <name type="scientific">Aeromicrobium duanguangcaii</name>
    <dbReference type="NCBI Taxonomy" id="2968086"/>
    <lineage>
        <taxon>Bacteria</taxon>
        <taxon>Bacillati</taxon>
        <taxon>Actinomycetota</taxon>
        <taxon>Actinomycetes</taxon>
        <taxon>Propionibacteriales</taxon>
        <taxon>Nocardioidaceae</taxon>
        <taxon>Aeromicrobium</taxon>
    </lineage>
</organism>
<accession>A0ABY5KEX7</accession>
<dbReference type="RefSeq" id="WP_232419024.1">
    <property type="nucleotide sequence ID" value="NZ_CP101990.1"/>
</dbReference>
<reference evidence="2 3" key="1">
    <citation type="submission" date="2022-07" db="EMBL/GenBank/DDBJ databases">
        <title>Novel species in genus Aeromicrobium.</title>
        <authorList>
            <person name="Ye L."/>
        </authorList>
    </citation>
    <scope>NUCLEOTIDE SEQUENCE [LARGE SCALE GENOMIC DNA]</scope>
    <source>
        <strain evidence="3">zg-Y50</strain>
    </source>
</reference>